<dbReference type="InterPro" id="IPR018289">
    <property type="entry name" value="MULE_transposase_dom"/>
</dbReference>
<sequence>MEYKRGMKQSGSEMIPTELQLSVRGVVHGGTMHQKFKGEHFCGREYNNEHVTSRYLSQRYQFKIRNDPKRNLIGFQNEVKKDLMVSVTSSKLATTILKYNPSSTVKIQVDIPDTTSKGTFERMYFCLHACKQGFLDGCRPIIGLDGCILKSAFDGQLLSALGRGGNDNMVPIALAVVEVERYYLWRWFLQLLLDDLGLGMDNIPWTFISDRQKGLVQALRELFPDSEHRFCTRHMYQNFSQKFKGKELKDLFWVCAGAGNEADWHVAMKDMEKVDSQASAWLSKFSPTLWTRLHFSGRSKCDILVNNLNESFNNYILPARELAVVGMFEWISRRLMQRFQVKRTRMEKFQGKICTNIHDKIENNVRLSRTCVVKWVDGWKYEVDAGINKTVVVDLQDWTCICELFQLAGYPCVHACAAIQARKKPIVDFVHKCYSKKTYLKTYRHVFMPVPSARYWEKANEEPINSPLIRKMPGRLKKVRGRAPDEPKKGQISTIKGLTGHCKICFKPGHNSRSCKNTIHPNFTRPIKSLLVKLWSHKKLTTLLSTVIGGPVKNIAGGRVRPPTVVDRCAA</sequence>
<evidence type="ECO:0000256" key="3">
    <source>
        <dbReference type="ARBA" id="ARBA00022833"/>
    </source>
</evidence>
<accession>A0A6P6SW69</accession>
<keyword evidence="1" id="KW-0479">Metal-binding</keyword>
<keyword evidence="3" id="KW-0862">Zinc</keyword>
<dbReference type="PANTHER" id="PTHR31973:SF187">
    <property type="entry name" value="MUTATOR TRANSPOSASE MUDRA PROTEIN"/>
    <property type="match status" value="1"/>
</dbReference>
<dbReference type="PANTHER" id="PTHR31973">
    <property type="entry name" value="POLYPROTEIN, PUTATIVE-RELATED"/>
    <property type="match status" value="1"/>
</dbReference>
<dbReference type="Proteomes" id="UP001652660">
    <property type="component" value="Chromosome 1e"/>
</dbReference>
<dbReference type="SMART" id="SM00575">
    <property type="entry name" value="ZnF_PMZ"/>
    <property type="match status" value="1"/>
</dbReference>
<evidence type="ECO:0000256" key="2">
    <source>
        <dbReference type="ARBA" id="ARBA00022771"/>
    </source>
</evidence>
<reference evidence="7" key="2">
    <citation type="submission" date="2025-08" db="UniProtKB">
        <authorList>
            <consortium name="RefSeq"/>
        </authorList>
    </citation>
    <scope>IDENTIFICATION</scope>
    <source>
        <tissue evidence="7">Leaves</tissue>
    </source>
</reference>
<keyword evidence="2 4" id="KW-0863">Zinc-finger</keyword>
<organism evidence="6 7">
    <name type="scientific">Coffea arabica</name>
    <name type="common">Arabian coffee</name>
    <dbReference type="NCBI Taxonomy" id="13443"/>
    <lineage>
        <taxon>Eukaryota</taxon>
        <taxon>Viridiplantae</taxon>
        <taxon>Streptophyta</taxon>
        <taxon>Embryophyta</taxon>
        <taxon>Tracheophyta</taxon>
        <taxon>Spermatophyta</taxon>
        <taxon>Magnoliopsida</taxon>
        <taxon>eudicotyledons</taxon>
        <taxon>Gunneridae</taxon>
        <taxon>Pentapetalae</taxon>
        <taxon>asterids</taxon>
        <taxon>lamiids</taxon>
        <taxon>Gentianales</taxon>
        <taxon>Rubiaceae</taxon>
        <taxon>Ixoroideae</taxon>
        <taxon>Gardenieae complex</taxon>
        <taxon>Bertiereae - Coffeeae clade</taxon>
        <taxon>Coffeeae</taxon>
        <taxon>Coffea</taxon>
    </lineage>
</organism>
<evidence type="ECO:0000256" key="1">
    <source>
        <dbReference type="ARBA" id="ARBA00022723"/>
    </source>
</evidence>
<name>A0A6P6SW69_COFAR</name>
<dbReference type="GO" id="GO:0008270">
    <property type="term" value="F:zinc ion binding"/>
    <property type="evidence" value="ECO:0007669"/>
    <property type="project" value="UniProtKB-KW"/>
</dbReference>
<proteinExistence type="predicted"/>
<keyword evidence="6" id="KW-1185">Reference proteome</keyword>
<dbReference type="Pfam" id="PF10551">
    <property type="entry name" value="MULE"/>
    <property type="match status" value="1"/>
</dbReference>
<dbReference type="InterPro" id="IPR007527">
    <property type="entry name" value="Znf_SWIM"/>
</dbReference>
<dbReference type="GeneID" id="113695151"/>
<reference evidence="6" key="1">
    <citation type="journal article" date="2025" name="Foods">
        <title>Unveiling the Microbial Signatures of Arabica Coffee Cherries: Insights into Ripeness Specific Diversity, Functional Traits, and Implications for Quality and Safety.</title>
        <authorList>
            <consortium name="RefSeq"/>
            <person name="Tenea G.N."/>
            <person name="Cifuentes V."/>
            <person name="Reyes P."/>
            <person name="Cevallos-Vallejos M."/>
        </authorList>
    </citation>
    <scope>NUCLEOTIDE SEQUENCE [LARGE SCALE GENOMIC DNA]</scope>
</reference>
<feature type="domain" description="SWIM-type" evidence="5">
    <location>
        <begin position="381"/>
        <end position="423"/>
    </location>
</feature>
<evidence type="ECO:0000256" key="4">
    <source>
        <dbReference type="PROSITE-ProRule" id="PRU00325"/>
    </source>
</evidence>
<protein>
    <recommendedName>
        <fullName evidence="5">SWIM-type domain-containing protein</fullName>
    </recommendedName>
</protein>
<evidence type="ECO:0000313" key="6">
    <source>
        <dbReference type="Proteomes" id="UP001652660"/>
    </source>
</evidence>
<evidence type="ECO:0000313" key="7">
    <source>
        <dbReference type="RefSeq" id="XP_027069951.1"/>
    </source>
</evidence>
<dbReference type="OrthoDB" id="687700at2759"/>
<dbReference type="InterPro" id="IPR006564">
    <property type="entry name" value="Znf_PMZ"/>
</dbReference>
<dbReference type="AlphaFoldDB" id="A0A6P6SW69"/>
<dbReference type="RefSeq" id="XP_027069951.1">
    <property type="nucleotide sequence ID" value="XM_027214150.1"/>
</dbReference>
<gene>
    <name evidence="7" type="primary">LOC113695151</name>
</gene>
<dbReference type="PROSITE" id="PS50966">
    <property type="entry name" value="ZF_SWIM"/>
    <property type="match status" value="1"/>
</dbReference>
<dbReference type="Pfam" id="PF04434">
    <property type="entry name" value="SWIM"/>
    <property type="match status" value="1"/>
</dbReference>
<evidence type="ECO:0000259" key="5">
    <source>
        <dbReference type="PROSITE" id="PS50966"/>
    </source>
</evidence>